<proteinExistence type="predicted"/>
<gene>
    <name evidence="2" type="ORF">FF125_19220</name>
</gene>
<dbReference type="AlphaFoldDB" id="A0A5B7TVW7"/>
<dbReference type="OrthoDB" id="6692273at2"/>
<dbReference type="Proteomes" id="UP000306229">
    <property type="component" value="Chromosome"/>
</dbReference>
<dbReference type="Pfam" id="PF12680">
    <property type="entry name" value="SnoaL_2"/>
    <property type="match status" value="1"/>
</dbReference>
<keyword evidence="3" id="KW-1185">Reference proteome</keyword>
<reference evidence="2 3" key="1">
    <citation type="submission" date="2019-05" db="EMBL/GenBank/DDBJ databases">
        <title>Algicella ahnfeltiae gen. nov., sp. nov., a novel marine bacterium of the family Flavobacteriaceae isolated from a red alga.</title>
        <authorList>
            <person name="Nedashkovskaya O.I."/>
            <person name="Kukhlevskiy A.D."/>
            <person name="Kim S.-G."/>
            <person name="Zhukova N.V."/>
            <person name="Mikhailov V.V."/>
        </authorList>
    </citation>
    <scope>NUCLEOTIDE SEQUENCE [LARGE SCALE GENOMIC DNA]</scope>
    <source>
        <strain evidence="2 3">10Alg115</strain>
    </source>
</reference>
<dbReference type="KEGG" id="fbe:FF125_19220"/>
<dbReference type="InterPro" id="IPR032710">
    <property type="entry name" value="NTF2-like_dom_sf"/>
</dbReference>
<protein>
    <submittedName>
        <fullName evidence="2">Nuclear transport factor 2 family protein</fullName>
    </submittedName>
</protein>
<dbReference type="Gene3D" id="3.10.450.50">
    <property type="match status" value="1"/>
</dbReference>
<dbReference type="InterPro" id="IPR037401">
    <property type="entry name" value="SnoaL-like"/>
</dbReference>
<organism evidence="2 3">
    <name type="scientific">Aureibaculum algae</name>
    <dbReference type="NCBI Taxonomy" id="2584122"/>
    <lineage>
        <taxon>Bacteria</taxon>
        <taxon>Pseudomonadati</taxon>
        <taxon>Bacteroidota</taxon>
        <taxon>Flavobacteriia</taxon>
        <taxon>Flavobacteriales</taxon>
        <taxon>Flavobacteriaceae</taxon>
        <taxon>Aureibaculum</taxon>
    </lineage>
</organism>
<dbReference type="RefSeq" id="WP_138951514.1">
    <property type="nucleotide sequence ID" value="NZ_CP040749.1"/>
</dbReference>
<sequence length="120" mass="13833">MKPLKNQEIAELFSNGKFEEIMDFLSDEIVWNVVGENSFDGKKAVIENCKMTAEYFKSVQTDFKIDEVLVSDNKVVVIGTAEFKRDGKRMNFISACDIYHFNDKNEIETISSYCIPEKKN</sequence>
<evidence type="ECO:0000313" key="2">
    <source>
        <dbReference type="EMBL" id="QCX40470.1"/>
    </source>
</evidence>
<accession>A0A5B7TVW7</accession>
<dbReference type="SUPFAM" id="SSF54427">
    <property type="entry name" value="NTF2-like"/>
    <property type="match status" value="1"/>
</dbReference>
<evidence type="ECO:0000259" key="1">
    <source>
        <dbReference type="Pfam" id="PF12680"/>
    </source>
</evidence>
<feature type="domain" description="SnoaL-like" evidence="1">
    <location>
        <begin position="10"/>
        <end position="103"/>
    </location>
</feature>
<name>A0A5B7TVW7_9FLAO</name>
<evidence type="ECO:0000313" key="3">
    <source>
        <dbReference type="Proteomes" id="UP000306229"/>
    </source>
</evidence>
<dbReference type="EMBL" id="CP040749">
    <property type="protein sequence ID" value="QCX40470.1"/>
    <property type="molecule type" value="Genomic_DNA"/>
</dbReference>